<dbReference type="AlphaFoldDB" id="A0A844Z1G6"/>
<evidence type="ECO:0000256" key="1">
    <source>
        <dbReference type="ARBA" id="ARBA00022679"/>
    </source>
</evidence>
<evidence type="ECO:0000259" key="5">
    <source>
        <dbReference type="Pfam" id="PF07167"/>
    </source>
</evidence>
<dbReference type="RefSeq" id="WP_160773121.1">
    <property type="nucleotide sequence ID" value="NZ_WTYV01000008.1"/>
</dbReference>
<comment type="caution">
    <text evidence="6">The sequence shown here is derived from an EMBL/GenBank/DDBJ whole genome shotgun (WGS) entry which is preliminary data.</text>
</comment>
<dbReference type="Pfam" id="PF07167">
    <property type="entry name" value="PhaC_N"/>
    <property type="match status" value="1"/>
</dbReference>
<dbReference type="EMBL" id="WTYV01000008">
    <property type="protein sequence ID" value="MXO73188.1"/>
    <property type="molecule type" value="Genomic_DNA"/>
</dbReference>
<feature type="domain" description="AB hydrolase-1" evidence="4">
    <location>
        <begin position="325"/>
        <end position="557"/>
    </location>
</feature>
<dbReference type="PANTHER" id="PTHR36837:SF5">
    <property type="entry name" value="POLY-3-HYDROXYBUTYRATE SYNTHASE"/>
    <property type="match status" value="1"/>
</dbReference>
<dbReference type="InterPro" id="IPR010941">
    <property type="entry name" value="PhaC_N"/>
</dbReference>
<dbReference type="GO" id="GO:0042619">
    <property type="term" value="P:poly-hydroxybutyrate biosynthetic process"/>
    <property type="evidence" value="ECO:0007669"/>
    <property type="project" value="InterPro"/>
</dbReference>
<feature type="region of interest" description="Disordered" evidence="3">
    <location>
        <begin position="611"/>
        <end position="637"/>
    </location>
</feature>
<dbReference type="Gene3D" id="3.40.50.1820">
    <property type="entry name" value="alpha/beta hydrolase"/>
    <property type="match status" value="1"/>
</dbReference>
<dbReference type="InterPro" id="IPR029058">
    <property type="entry name" value="AB_hydrolase_fold"/>
</dbReference>
<dbReference type="SUPFAM" id="SSF53474">
    <property type="entry name" value="alpha/beta-Hydrolases"/>
    <property type="match status" value="1"/>
</dbReference>
<dbReference type="GO" id="GO:0016746">
    <property type="term" value="F:acyltransferase activity"/>
    <property type="evidence" value="ECO:0007669"/>
    <property type="project" value="UniProtKB-KW"/>
</dbReference>
<protein>
    <submittedName>
        <fullName evidence="6">Alpha/beta fold hydrolase</fullName>
    </submittedName>
</protein>
<keyword evidence="7" id="KW-1185">Reference proteome</keyword>
<keyword evidence="6" id="KW-0378">Hydrolase</keyword>
<dbReference type="Proteomes" id="UP000466966">
    <property type="component" value="Unassembled WGS sequence"/>
</dbReference>
<keyword evidence="2" id="KW-0012">Acyltransferase</keyword>
<evidence type="ECO:0000256" key="2">
    <source>
        <dbReference type="ARBA" id="ARBA00023315"/>
    </source>
</evidence>
<evidence type="ECO:0000259" key="4">
    <source>
        <dbReference type="Pfam" id="PF00561"/>
    </source>
</evidence>
<organism evidence="6 7">
    <name type="scientific">Alteraurantiacibacter buctensis</name>
    <dbReference type="NCBI Taxonomy" id="1503981"/>
    <lineage>
        <taxon>Bacteria</taxon>
        <taxon>Pseudomonadati</taxon>
        <taxon>Pseudomonadota</taxon>
        <taxon>Alphaproteobacteria</taxon>
        <taxon>Sphingomonadales</taxon>
        <taxon>Erythrobacteraceae</taxon>
        <taxon>Alteraurantiacibacter</taxon>
    </lineage>
</organism>
<feature type="domain" description="Poly-beta-hydroxybutyrate polymerase N-terminal" evidence="5">
    <location>
        <begin position="146"/>
        <end position="314"/>
    </location>
</feature>
<dbReference type="Pfam" id="PF00561">
    <property type="entry name" value="Abhydrolase_1"/>
    <property type="match status" value="1"/>
</dbReference>
<name>A0A844Z1G6_9SPHN</name>
<dbReference type="OrthoDB" id="7208816at2"/>
<evidence type="ECO:0000313" key="7">
    <source>
        <dbReference type="Proteomes" id="UP000466966"/>
    </source>
</evidence>
<evidence type="ECO:0000256" key="3">
    <source>
        <dbReference type="SAM" id="MobiDB-lite"/>
    </source>
</evidence>
<sequence length="637" mass="69451">MTETDGASGDQPADIFTELLRLQGEAARQVMQAFAPDAVKALPSEQDAEALGASILALQDNWLKLWSLPPAQADGGEALAPLMADPAQWLEVMQAQMQGLYARMPALDPLAQQEIWQEWAALWQQIAGQFNAAGEDAPATPALPRKDRRFADPAWQQQPVFALIHQTYLLLAEKVGEAVDTLSGVTEAEREQLRFATRSVMDAMSPANFPLMNPVVLERTIATQGENLVKGMERLAHDLEAGQLTHADASRFVLGENVAATPGQVIHRDPLYEVIQYSPATEQVLAVPLVIFPPWINRFYILDLNPAKSFVRWAVEQGITVVLVSWKSADASMADVTMDDYARAQIAVIDLVRERLQVPAVHTLGYCVAGTTLAATLAVLARRGQADKVASVTFLTAQVDFEHAGDLKLFTEDTGLELVKAASTDGYLDGRYMAATFNLLRGTDLIWNTVVNHYLLGQDYPAFDLLFWNGDVTNLPARWHRQYLDTCYRRNALVVPDAVTLDGTAVDLGLVEVPAYVQAGREDHIAPPESVLRLPQVLSGPVRFVLAGSGHIAGVVNPPSSGKYQYWTGPQPSHDGVATVADFVAAATEHPGSWWPDWHGWLQALAPDTVSATGRRKPGGKGNPALEPAPGSYVRLR</sequence>
<proteinExistence type="predicted"/>
<dbReference type="PANTHER" id="PTHR36837">
    <property type="entry name" value="POLY(3-HYDROXYALKANOATE) POLYMERASE SUBUNIT PHAC"/>
    <property type="match status" value="1"/>
</dbReference>
<evidence type="ECO:0000313" key="6">
    <source>
        <dbReference type="EMBL" id="MXO73188.1"/>
    </source>
</evidence>
<dbReference type="InterPro" id="IPR051321">
    <property type="entry name" value="PHA/PHB_synthase"/>
</dbReference>
<reference evidence="6 7" key="1">
    <citation type="submission" date="2019-12" db="EMBL/GenBank/DDBJ databases">
        <title>Genomic-based taxomic classification of the family Erythrobacteraceae.</title>
        <authorList>
            <person name="Xu L."/>
        </authorList>
    </citation>
    <scope>NUCLEOTIDE SEQUENCE [LARGE SCALE GENOMIC DNA]</scope>
    <source>
        <strain evidence="6 7">M0322</strain>
    </source>
</reference>
<gene>
    <name evidence="6" type="ORF">GRI99_16290</name>
</gene>
<accession>A0A844Z1G6</accession>
<dbReference type="GO" id="GO:0016787">
    <property type="term" value="F:hydrolase activity"/>
    <property type="evidence" value="ECO:0007669"/>
    <property type="project" value="UniProtKB-KW"/>
</dbReference>
<dbReference type="InterPro" id="IPR000073">
    <property type="entry name" value="AB_hydrolase_1"/>
</dbReference>
<keyword evidence="1" id="KW-0808">Transferase</keyword>